<dbReference type="AlphaFoldDB" id="A0A210PQQ7"/>
<dbReference type="PANTHER" id="PTHR12544">
    <property type="entry name" value="GLUTAMINASE"/>
    <property type="match status" value="1"/>
</dbReference>
<dbReference type="FunFam" id="1.25.40.20:FF:000069">
    <property type="entry name" value="Glutaminase, isoform E"/>
    <property type="match status" value="1"/>
</dbReference>
<evidence type="ECO:0000256" key="2">
    <source>
        <dbReference type="ARBA" id="ARBA00011881"/>
    </source>
</evidence>
<dbReference type="Pfam" id="PF04960">
    <property type="entry name" value="Glutaminase"/>
    <property type="match status" value="1"/>
</dbReference>
<protein>
    <recommendedName>
        <fullName evidence="3">glutaminase</fullName>
        <ecNumber evidence="3">3.5.1.2</ecNumber>
    </recommendedName>
</protein>
<organism evidence="7 8">
    <name type="scientific">Mizuhopecten yessoensis</name>
    <name type="common">Japanese scallop</name>
    <name type="synonym">Patinopecten yessoensis</name>
    <dbReference type="NCBI Taxonomy" id="6573"/>
    <lineage>
        <taxon>Eukaryota</taxon>
        <taxon>Metazoa</taxon>
        <taxon>Spiralia</taxon>
        <taxon>Lophotrochozoa</taxon>
        <taxon>Mollusca</taxon>
        <taxon>Bivalvia</taxon>
        <taxon>Autobranchia</taxon>
        <taxon>Pteriomorphia</taxon>
        <taxon>Pectinida</taxon>
        <taxon>Pectinoidea</taxon>
        <taxon>Pectinidae</taxon>
        <taxon>Mizuhopecten</taxon>
    </lineage>
</organism>
<dbReference type="GO" id="GO:0004359">
    <property type="term" value="F:glutaminase activity"/>
    <property type="evidence" value="ECO:0007669"/>
    <property type="project" value="UniProtKB-EC"/>
</dbReference>
<name>A0A210PQQ7_MIZYE</name>
<evidence type="ECO:0000313" key="7">
    <source>
        <dbReference type="EMBL" id="OWF38833.1"/>
    </source>
</evidence>
<evidence type="ECO:0000256" key="5">
    <source>
        <dbReference type="ARBA" id="ARBA00049534"/>
    </source>
</evidence>
<dbReference type="OrthoDB" id="9995210at2759"/>
<evidence type="ECO:0000256" key="4">
    <source>
        <dbReference type="ARBA" id="ARBA00022801"/>
    </source>
</evidence>
<keyword evidence="8" id="KW-1185">Reference proteome</keyword>
<sequence length="215" mass="23908">MKANKCFPEDTKLNDELDLHFQLYSVGITCDSGANTAATLANGGMCPTTDERVLKSKSFCDTASLMFSCGLYDYSGQFAFKNFVKNFNFHNFDVACGTKCDPRNTNTNSQSTEVHSLLYAAYNGDVSAMKRFALQGVEMTQQDYDRRTALHVAAAEGKIHVVRFLIEKCDVDCGIPDRWGKTPLDDAKHFEKEDVVQLLETHMGKITVVTNAKSD</sequence>
<reference evidence="7 8" key="1">
    <citation type="journal article" date="2017" name="Nat. Ecol. Evol.">
        <title>Scallop genome provides insights into evolution of bilaterian karyotype and development.</title>
        <authorList>
            <person name="Wang S."/>
            <person name="Zhang J."/>
            <person name="Jiao W."/>
            <person name="Li J."/>
            <person name="Xun X."/>
            <person name="Sun Y."/>
            <person name="Guo X."/>
            <person name="Huan P."/>
            <person name="Dong B."/>
            <person name="Zhang L."/>
            <person name="Hu X."/>
            <person name="Sun X."/>
            <person name="Wang J."/>
            <person name="Zhao C."/>
            <person name="Wang Y."/>
            <person name="Wang D."/>
            <person name="Huang X."/>
            <person name="Wang R."/>
            <person name="Lv J."/>
            <person name="Li Y."/>
            <person name="Zhang Z."/>
            <person name="Liu B."/>
            <person name="Lu W."/>
            <person name="Hui Y."/>
            <person name="Liang J."/>
            <person name="Zhou Z."/>
            <person name="Hou R."/>
            <person name="Li X."/>
            <person name="Liu Y."/>
            <person name="Li H."/>
            <person name="Ning X."/>
            <person name="Lin Y."/>
            <person name="Zhao L."/>
            <person name="Xing Q."/>
            <person name="Dou J."/>
            <person name="Li Y."/>
            <person name="Mao J."/>
            <person name="Guo H."/>
            <person name="Dou H."/>
            <person name="Li T."/>
            <person name="Mu C."/>
            <person name="Jiang W."/>
            <person name="Fu Q."/>
            <person name="Fu X."/>
            <person name="Miao Y."/>
            <person name="Liu J."/>
            <person name="Yu Q."/>
            <person name="Li R."/>
            <person name="Liao H."/>
            <person name="Li X."/>
            <person name="Kong Y."/>
            <person name="Jiang Z."/>
            <person name="Chourrout D."/>
            <person name="Li R."/>
            <person name="Bao Z."/>
        </authorList>
    </citation>
    <scope>NUCLEOTIDE SEQUENCE [LARGE SCALE GENOMIC DNA]</scope>
    <source>
        <strain evidence="7 8">PY_sf001</strain>
    </source>
</reference>
<dbReference type="EC" id="3.5.1.2" evidence="3"/>
<dbReference type="GO" id="GO:0006543">
    <property type="term" value="P:L-glutamine catabolic process"/>
    <property type="evidence" value="ECO:0007669"/>
    <property type="project" value="TreeGrafter"/>
</dbReference>
<keyword evidence="4" id="KW-0378">Hydrolase</keyword>
<dbReference type="InterPro" id="IPR036770">
    <property type="entry name" value="Ankyrin_rpt-contain_sf"/>
</dbReference>
<dbReference type="InterPro" id="IPR015868">
    <property type="entry name" value="Glutaminase"/>
</dbReference>
<feature type="repeat" description="ANK" evidence="6">
    <location>
        <begin position="145"/>
        <end position="168"/>
    </location>
</feature>
<dbReference type="PANTHER" id="PTHR12544:SF29">
    <property type="entry name" value="GLUTAMINASE"/>
    <property type="match status" value="1"/>
</dbReference>
<evidence type="ECO:0000256" key="1">
    <source>
        <dbReference type="ARBA" id="ARBA00011076"/>
    </source>
</evidence>
<dbReference type="InterPro" id="IPR012338">
    <property type="entry name" value="Beta-lactam/transpept-like"/>
</dbReference>
<dbReference type="STRING" id="6573.A0A210PQQ7"/>
<dbReference type="GO" id="GO:0006537">
    <property type="term" value="P:glutamate biosynthetic process"/>
    <property type="evidence" value="ECO:0007669"/>
    <property type="project" value="TreeGrafter"/>
</dbReference>
<dbReference type="Gene3D" id="1.25.40.20">
    <property type="entry name" value="Ankyrin repeat-containing domain"/>
    <property type="match status" value="1"/>
</dbReference>
<gene>
    <name evidence="7" type="ORF">KP79_PYT23699</name>
</gene>
<proteinExistence type="inferred from homology"/>
<comment type="catalytic activity">
    <reaction evidence="5">
        <text>L-glutamine + H2O = L-glutamate + NH4(+)</text>
        <dbReference type="Rhea" id="RHEA:15889"/>
        <dbReference type="ChEBI" id="CHEBI:15377"/>
        <dbReference type="ChEBI" id="CHEBI:28938"/>
        <dbReference type="ChEBI" id="CHEBI:29985"/>
        <dbReference type="ChEBI" id="CHEBI:58359"/>
        <dbReference type="EC" id="3.5.1.2"/>
    </reaction>
</comment>
<dbReference type="InterPro" id="IPR002110">
    <property type="entry name" value="Ankyrin_rpt"/>
</dbReference>
<evidence type="ECO:0000256" key="6">
    <source>
        <dbReference type="PROSITE-ProRule" id="PRU00023"/>
    </source>
</evidence>
<dbReference type="SMART" id="SM00248">
    <property type="entry name" value="ANK"/>
    <property type="match status" value="3"/>
</dbReference>
<dbReference type="Pfam" id="PF12796">
    <property type="entry name" value="Ank_2"/>
    <property type="match status" value="1"/>
</dbReference>
<accession>A0A210PQQ7</accession>
<keyword evidence="6" id="KW-0040">ANK repeat</keyword>
<evidence type="ECO:0000256" key="3">
    <source>
        <dbReference type="ARBA" id="ARBA00012918"/>
    </source>
</evidence>
<evidence type="ECO:0000313" key="8">
    <source>
        <dbReference type="Proteomes" id="UP000242188"/>
    </source>
</evidence>
<dbReference type="SUPFAM" id="SSF48403">
    <property type="entry name" value="Ankyrin repeat"/>
    <property type="match status" value="1"/>
</dbReference>
<comment type="subunit">
    <text evidence="2">Homotetramer.</text>
</comment>
<comment type="similarity">
    <text evidence="1">Belongs to the glutaminase family.</text>
</comment>
<dbReference type="PROSITE" id="PS50297">
    <property type="entry name" value="ANK_REP_REGION"/>
    <property type="match status" value="1"/>
</dbReference>
<dbReference type="EMBL" id="NEDP02005553">
    <property type="protein sequence ID" value="OWF38833.1"/>
    <property type="molecule type" value="Genomic_DNA"/>
</dbReference>
<dbReference type="SUPFAM" id="SSF56601">
    <property type="entry name" value="beta-lactamase/transpeptidase-like"/>
    <property type="match status" value="1"/>
</dbReference>
<comment type="caution">
    <text evidence="7">The sequence shown here is derived from an EMBL/GenBank/DDBJ whole genome shotgun (WGS) entry which is preliminary data.</text>
</comment>
<dbReference type="PROSITE" id="PS50088">
    <property type="entry name" value="ANK_REPEAT"/>
    <property type="match status" value="1"/>
</dbReference>
<dbReference type="Proteomes" id="UP000242188">
    <property type="component" value="Unassembled WGS sequence"/>
</dbReference>
<dbReference type="Gene3D" id="3.40.710.10">
    <property type="entry name" value="DD-peptidase/beta-lactamase superfamily"/>
    <property type="match status" value="1"/>
</dbReference>